<dbReference type="InterPro" id="IPR051728">
    <property type="entry name" value="RING-FYVE_E3_ubiquitin-ligase"/>
</dbReference>
<evidence type="ECO:0000256" key="2">
    <source>
        <dbReference type="ARBA" id="ARBA00022833"/>
    </source>
</evidence>
<reference evidence="6 7" key="1">
    <citation type="submission" date="2024-08" db="EMBL/GenBank/DDBJ databases">
        <title>Gnathostoma spinigerum genome.</title>
        <authorList>
            <person name="Gonzalez-Bertolin B."/>
            <person name="Monzon S."/>
            <person name="Zaballos A."/>
            <person name="Jimenez P."/>
            <person name="Dekumyoy P."/>
            <person name="Varona S."/>
            <person name="Cuesta I."/>
            <person name="Sumanam S."/>
            <person name="Adisakwattana P."/>
            <person name="Gasser R.B."/>
            <person name="Hernandez-Gonzalez A."/>
            <person name="Young N.D."/>
            <person name="Perteguer M.J."/>
        </authorList>
    </citation>
    <scope>NUCLEOTIDE SEQUENCE [LARGE SCALE GENOMIC DNA]</scope>
    <source>
        <strain evidence="6">AL3</strain>
        <tissue evidence="6">Liver</tissue>
    </source>
</reference>
<sequence>MHCQPRGQRSARYQPQTVQCSHHHYRLTTAVRLPSFSSTRQGQSLCTFFCDDNIADVTFNPCGHHVACSSCIGYINLKRCPMCYQMIKVARNLKGEVVKIGVNKLGKEKLIKTLSQISPTEKTSRKVLKEEEVKKIVKEAYENARKAAQEEKNKIVQDLRNKLEQLEMEIYCSICMERRCGVVFQCGHTTCEDCGKVDRLTVCHICRQPIKTRIKIYS</sequence>
<evidence type="ECO:0000313" key="7">
    <source>
        <dbReference type="Proteomes" id="UP001608902"/>
    </source>
</evidence>
<dbReference type="EMBL" id="JBGFUD010001904">
    <property type="protein sequence ID" value="MFH4976902.1"/>
    <property type="molecule type" value="Genomic_DNA"/>
</dbReference>
<proteinExistence type="predicted"/>
<dbReference type="Gene3D" id="3.30.40.10">
    <property type="entry name" value="Zinc/RING finger domain, C3HC4 (zinc finger)"/>
    <property type="match status" value="2"/>
</dbReference>
<dbReference type="Pfam" id="PF13920">
    <property type="entry name" value="zf-C3HC4_3"/>
    <property type="match status" value="1"/>
</dbReference>
<evidence type="ECO:0000256" key="4">
    <source>
        <dbReference type="SAM" id="Coils"/>
    </source>
</evidence>
<keyword evidence="1 3" id="KW-0863">Zinc-finger</keyword>
<dbReference type="AlphaFoldDB" id="A0ABD6ECB5"/>
<dbReference type="SUPFAM" id="SSF57850">
    <property type="entry name" value="RING/U-box"/>
    <property type="match status" value="1"/>
</dbReference>
<evidence type="ECO:0000259" key="5">
    <source>
        <dbReference type="PROSITE" id="PS50089"/>
    </source>
</evidence>
<evidence type="ECO:0000256" key="3">
    <source>
        <dbReference type="PROSITE-ProRule" id="PRU00175"/>
    </source>
</evidence>
<keyword evidence="4" id="KW-0175">Coiled coil</keyword>
<dbReference type="PANTHER" id="PTHR14879:SF5">
    <property type="entry name" value="RING-TYPE DOMAIN-CONTAINING PROTEIN"/>
    <property type="match status" value="1"/>
</dbReference>
<dbReference type="PANTHER" id="PTHR14879">
    <property type="entry name" value="CASPASE REGULATOR, RING FINGER DOMAIN-CONTAINING"/>
    <property type="match status" value="1"/>
</dbReference>
<organism evidence="6 7">
    <name type="scientific">Gnathostoma spinigerum</name>
    <dbReference type="NCBI Taxonomy" id="75299"/>
    <lineage>
        <taxon>Eukaryota</taxon>
        <taxon>Metazoa</taxon>
        <taxon>Ecdysozoa</taxon>
        <taxon>Nematoda</taxon>
        <taxon>Chromadorea</taxon>
        <taxon>Rhabditida</taxon>
        <taxon>Spirurina</taxon>
        <taxon>Gnathostomatomorpha</taxon>
        <taxon>Gnathostomatoidea</taxon>
        <taxon>Gnathostomatidae</taxon>
        <taxon>Gnathostoma</taxon>
    </lineage>
</organism>
<gene>
    <name evidence="6" type="ORF">AB6A40_003611</name>
</gene>
<dbReference type="GO" id="GO:0008270">
    <property type="term" value="F:zinc ion binding"/>
    <property type="evidence" value="ECO:0007669"/>
    <property type="project" value="UniProtKB-KW"/>
</dbReference>
<evidence type="ECO:0000256" key="1">
    <source>
        <dbReference type="ARBA" id="ARBA00022771"/>
    </source>
</evidence>
<name>A0ABD6ECB5_9BILA</name>
<comment type="caution">
    <text evidence="6">The sequence shown here is derived from an EMBL/GenBank/DDBJ whole genome shotgun (WGS) entry which is preliminary data.</text>
</comment>
<dbReference type="SMART" id="SM00184">
    <property type="entry name" value="RING"/>
    <property type="match status" value="2"/>
</dbReference>
<feature type="domain" description="RING-type" evidence="5">
    <location>
        <begin position="172"/>
        <end position="207"/>
    </location>
</feature>
<dbReference type="Proteomes" id="UP001608902">
    <property type="component" value="Unassembled WGS sequence"/>
</dbReference>
<dbReference type="PROSITE" id="PS50089">
    <property type="entry name" value="ZF_RING_2"/>
    <property type="match status" value="1"/>
</dbReference>
<accession>A0ABD6ECB5</accession>
<keyword evidence="1 3" id="KW-0479">Metal-binding</keyword>
<keyword evidence="7" id="KW-1185">Reference proteome</keyword>
<feature type="coiled-coil region" evidence="4">
    <location>
        <begin position="134"/>
        <end position="169"/>
    </location>
</feature>
<evidence type="ECO:0000313" key="6">
    <source>
        <dbReference type="EMBL" id="MFH4976902.1"/>
    </source>
</evidence>
<dbReference type="InterPro" id="IPR013083">
    <property type="entry name" value="Znf_RING/FYVE/PHD"/>
</dbReference>
<protein>
    <recommendedName>
        <fullName evidence="5">RING-type domain-containing protein</fullName>
    </recommendedName>
</protein>
<keyword evidence="2" id="KW-0862">Zinc</keyword>
<dbReference type="InterPro" id="IPR001841">
    <property type="entry name" value="Znf_RING"/>
</dbReference>